<dbReference type="AlphaFoldDB" id="A0A3P5XRR2"/>
<dbReference type="InterPro" id="IPR005632">
    <property type="entry name" value="Chaperone_Skp"/>
</dbReference>
<dbReference type="GO" id="GO:0051082">
    <property type="term" value="F:unfolded protein binding"/>
    <property type="evidence" value="ECO:0007669"/>
    <property type="project" value="InterPro"/>
</dbReference>
<organism evidence="3 4">
    <name type="scientific">Pseudogemmobacter humi</name>
    <dbReference type="NCBI Taxonomy" id="2483812"/>
    <lineage>
        <taxon>Bacteria</taxon>
        <taxon>Pseudomonadati</taxon>
        <taxon>Pseudomonadota</taxon>
        <taxon>Alphaproteobacteria</taxon>
        <taxon>Rhodobacterales</taxon>
        <taxon>Paracoccaceae</taxon>
        <taxon>Pseudogemmobacter</taxon>
    </lineage>
</organism>
<evidence type="ECO:0000256" key="1">
    <source>
        <dbReference type="SAM" id="Coils"/>
    </source>
</evidence>
<dbReference type="RefSeq" id="WP_124087695.1">
    <property type="nucleotide sequence ID" value="NZ_UXAW01000086.1"/>
</dbReference>
<keyword evidence="4" id="KW-1185">Reference proteome</keyword>
<name>A0A3P5XRR2_9RHOB</name>
<evidence type="ECO:0000313" key="4">
    <source>
        <dbReference type="Proteomes" id="UP000277498"/>
    </source>
</evidence>
<sequence>MRPPLTAERARGWIGPVPLVCALALIAAPVLAQEEGPPAAAPAETLAPDRLVPVLTLDQDRMFRESAWGADAVRRAEAAAAALSAENRGIEQDLEQEERALTEKRAQMTPQEFAPLARAFDERVEEFRQSQDAKSRAISRRLDEDRQRFRELAVPVLVELLGDHGAVVIIADDAVILSLTSADVTDEAVELMDLRLPAPEPEPPAADPAAAPGPAPGEAVAEDPAPGQPAP</sequence>
<dbReference type="Proteomes" id="UP000277498">
    <property type="component" value="Unassembled WGS sequence"/>
</dbReference>
<keyword evidence="1" id="KW-0175">Coiled coil</keyword>
<reference evidence="3 4" key="1">
    <citation type="submission" date="2018-11" db="EMBL/GenBank/DDBJ databases">
        <authorList>
            <person name="Criscuolo A."/>
        </authorList>
    </citation>
    <scope>NUCLEOTIDE SEQUENCE [LARGE SCALE GENOMIC DNA]</scope>
    <source>
        <strain evidence="3">ACIP111625</strain>
    </source>
</reference>
<dbReference type="Pfam" id="PF03938">
    <property type="entry name" value="OmpH"/>
    <property type="match status" value="1"/>
</dbReference>
<dbReference type="SUPFAM" id="SSF111384">
    <property type="entry name" value="OmpH-like"/>
    <property type="match status" value="1"/>
</dbReference>
<feature type="compositionally biased region" description="Pro residues" evidence="2">
    <location>
        <begin position="198"/>
        <end position="215"/>
    </location>
</feature>
<dbReference type="Gene3D" id="3.30.910.20">
    <property type="entry name" value="Skp domain"/>
    <property type="match status" value="1"/>
</dbReference>
<dbReference type="EMBL" id="UXAW01000086">
    <property type="protein sequence ID" value="VDC31589.1"/>
    <property type="molecule type" value="Genomic_DNA"/>
</dbReference>
<gene>
    <name evidence="3" type="ORF">XINFAN_02974</name>
</gene>
<dbReference type="InterPro" id="IPR024930">
    <property type="entry name" value="Skp_dom_sf"/>
</dbReference>
<feature type="coiled-coil region" evidence="1">
    <location>
        <begin position="73"/>
        <end position="107"/>
    </location>
</feature>
<dbReference type="OrthoDB" id="7868372at2"/>
<evidence type="ECO:0000256" key="2">
    <source>
        <dbReference type="SAM" id="MobiDB-lite"/>
    </source>
</evidence>
<dbReference type="SMART" id="SM00935">
    <property type="entry name" value="OmpH"/>
    <property type="match status" value="1"/>
</dbReference>
<feature type="region of interest" description="Disordered" evidence="2">
    <location>
        <begin position="193"/>
        <end position="231"/>
    </location>
</feature>
<evidence type="ECO:0000313" key="3">
    <source>
        <dbReference type="EMBL" id="VDC31589.1"/>
    </source>
</evidence>
<feature type="compositionally biased region" description="Low complexity" evidence="2">
    <location>
        <begin position="216"/>
        <end position="225"/>
    </location>
</feature>
<protein>
    <submittedName>
        <fullName evidence="3">Outer membrane protein (OmpH-like)</fullName>
    </submittedName>
</protein>
<accession>A0A3P5XRR2</accession>
<proteinExistence type="predicted"/>